<dbReference type="Pfam" id="PF05189">
    <property type="entry name" value="RTC_insert"/>
    <property type="match status" value="1"/>
</dbReference>
<evidence type="ECO:0000256" key="2">
    <source>
        <dbReference type="ARBA" id="ARBA00021428"/>
    </source>
</evidence>
<comment type="function">
    <text evidence="5">Catalyzes the conversion of 3'-phosphate to a 2',3'-cyclic phosphodiester at the end of RNA. The mechanism of action of the enzyme occurs in 3 steps: (A) adenylation of the enzyme by ATP; (B) transfer of adenylate to an RNA-N3'P to produce RNA-N3'PP5'A; (C) and attack of the adjacent 2'-hydroxyl on the 3'-phosphorus in the diester linkage to produce the cyclic end product. The biological role of this enzyme is unknown but it is likely to function in some aspects of cellular RNA processing.</text>
</comment>
<feature type="domain" description="RNA 3'-terminal phosphate cyclase insert" evidence="8">
    <location>
        <begin position="180"/>
        <end position="271"/>
    </location>
</feature>
<dbReference type="GO" id="GO:0005737">
    <property type="term" value="C:cytoplasm"/>
    <property type="evidence" value="ECO:0007669"/>
    <property type="project" value="UniProtKB-SubCell"/>
</dbReference>
<dbReference type="HAMAP" id="MF_00200">
    <property type="entry name" value="RTC"/>
    <property type="match status" value="1"/>
</dbReference>
<feature type="domain" description="RNA 3'-terminal phosphate cyclase" evidence="7">
    <location>
        <begin position="9"/>
        <end position="317"/>
    </location>
</feature>
<dbReference type="Pfam" id="PF01137">
    <property type="entry name" value="RTC"/>
    <property type="match status" value="1"/>
</dbReference>
<evidence type="ECO:0000256" key="5">
    <source>
        <dbReference type="HAMAP-Rule" id="MF_00200"/>
    </source>
</evidence>
<dbReference type="Proteomes" id="UP001596447">
    <property type="component" value="Unassembled WGS sequence"/>
</dbReference>
<dbReference type="InterPro" id="IPR013791">
    <property type="entry name" value="RNA3'-term_phos_cycl_insert"/>
</dbReference>
<comment type="caution">
    <text evidence="9">The sequence shown here is derived from an EMBL/GenBank/DDBJ whole genome shotgun (WGS) entry which is preliminary data.</text>
</comment>
<dbReference type="InterPro" id="IPR017770">
    <property type="entry name" value="RNA3'_term_phos_cyc_type_1"/>
</dbReference>
<evidence type="ECO:0000259" key="8">
    <source>
        <dbReference type="Pfam" id="PF05189"/>
    </source>
</evidence>
<organism evidence="9 10">
    <name type="scientific">Halospeciosus flavus</name>
    <dbReference type="NCBI Taxonomy" id="3032283"/>
    <lineage>
        <taxon>Archaea</taxon>
        <taxon>Methanobacteriati</taxon>
        <taxon>Methanobacteriota</taxon>
        <taxon>Stenosarchaea group</taxon>
        <taxon>Halobacteria</taxon>
        <taxon>Halobacteriales</taxon>
        <taxon>Halobacteriaceae</taxon>
        <taxon>Halospeciosus</taxon>
    </lineage>
</organism>
<evidence type="ECO:0000313" key="9">
    <source>
        <dbReference type="EMBL" id="MFC7200019.1"/>
    </source>
</evidence>
<protein>
    <recommendedName>
        <fullName evidence="2 5">RNA 3'-terminal phosphate cyclase</fullName>
        <shortName evidence="5">RNA cyclase</shortName>
        <shortName evidence="5">RNA-3'-phosphate cyclase</shortName>
        <ecNumber evidence="5 6">6.5.1.4</ecNumber>
    </recommendedName>
</protein>
<dbReference type="InterPro" id="IPR037136">
    <property type="entry name" value="RNA3'_phos_cyclase_dom_sf"/>
</dbReference>
<keyword evidence="5" id="KW-0963">Cytoplasm</keyword>
<dbReference type="AlphaFoldDB" id="A0ABD5Z447"/>
<evidence type="ECO:0000259" key="7">
    <source>
        <dbReference type="Pfam" id="PF01137"/>
    </source>
</evidence>
<keyword evidence="5" id="KW-0067">ATP-binding</keyword>
<dbReference type="NCBIfam" id="TIGR03399">
    <property type="entry name" value="RNA_3prim_cycl"/>
    <property type="match status" value="1"/>
</dbReference>
<dbReference type="EMBL" id="JBHTAR010000011">
    <property type="protein sequence ID" value="MFC7200019.1"/>
    <property type="molecule type" value="Genomic_DNA"/>
</dbReference>
<evidence type="ECO:0000256" key="1">
    <source>
        <dbReference type="ARBA" id="ARBA00009206"/>
    </source>
</evidence>
<dbReference type="SUPFAM" id="SSF55205">
    <property type="entry name" value="EPT/RTPC-like"/>
    <property type="match status" value="1"/>
</dbReference>
<dbReference type="GO" id="GO:0005524">
    <property type="term" value="F:ATP binding"/>
    <property type="evidence" value="ECO:0007669"/>
    <property type="project" value="UniProtKB-KW"/>
</dbReference>
<dbReference type="RefSeq" id="WP_279529939.1">
    <property type="nucleotide sequence ID" value="NZ_CP122312.1"/>
</dbReference>
<gene>
    <name evidence="5 9" type="primary">rtcA</name>
    <name evidence="9" type="ORF">ACFQJ9_11475</name>
</gene>
<dbReference type="SUPFAM" id="SSF52913">
    <property type="entry name" value="RNA 3'-terminal phosphate cyclase, RPTC, insert domain"/>
    <property type="match status" value="1"/>
</dbReference>
<comment type="subcellular location">
    <subcellularLocation>
        <location evidence="5">Cytoplasm</location>
    </subcellularLocation>
</comment>
<sequence>MIELDGSGGGGQLVRTALGLSALTGEAFEMENVRGARSNAGLRHQHVAATRAVAAVCDADVEGDEVGSETVRFEPGPVNAGDVEVTVGTAGNLTLVFDALLPVAYALDDTLTVAVEEAGTDVPHAPPIDYQRHAKLPLLREYGVDATVDVDKRGFYPDGGGAATLTLDPSDATALDLSSRDSIKRLAVYSVATTELRAAEVAHRQAAHVENALDLDVEIEANADYVGAPSAGSVLVVVAEYEHSRAGFARLGERGTPSESVADSVVQDFRDFRRSGAAVDANLGDQLLPFLAVAGGEVAVPEATDHVDTCLDVLDAFGYPVAVEERADHVLLSRTE</sequence>
<evidence type="ECO:0000256" key="6">
    <source>
        <dbReference type="NCBIfam" id="TIGR03399"/>
    </source>
</evidence>
<dbReference type="PIRSF" id="PIRSF005378">
    <property type="entry name" value="RNA3'_term_phos_cycl_euk"/>
    <property type="match status" value="1"/>
</dbReference>
<keyword evidence="4 5" id="KW-0547">Nucleotide-binding</keyword>
<dbReference type="NCBIfam" id="NF003246">
    <property type="entry name" value="PRK04204.1-2"/>
    <property type="match status" value="1"/>
</dbReference>
<dbReference type="PANTHER" id="PTHR11096">
    <property type="entry name" value="RNA 3' TERMINAL PHOSPHATE CYCLASE"/>
    <property type="match status" value="1"/>
</dbReference>
<accession>A0ABD5Z447</accession>
<feature type="binding site" evidence="5">
    <location>
        <position position="98"/>
    </location>
    <ligand>
        <name>ATP</name>
        <dbReference type="ChEBI" id="CHEBI:30616"/>
    </ligand>
</feature>
<dbReference type="GO" id="GO:0003963">
    <property type="term" value="F:RNA-3'-phosphate cyclase activity"/>
    <property type="evidence" value="ECO:0007669"/>
    <property type="project" value="UniProtKB-UniRule"/>
</dbReference>
<keyword evidence="10" id="KW-1185">Reference proteome</keyword>
<dbReference type="PANTHER" id="PTHR11096:SF0">
    <property type="entry name" value="RNA 3'-TERMINAL PHOSPHATE CYCLASE"/>
    <property type="match status" value="1"/>
</dbReference>
<proteinExistence type="inferred from homology"/>
<feature type="active site" description="Tele-AMP-histidine intermediate" evidence="5">
    <location>
        <position position="306"/>
    </location>
</feature>
<reference evidence="9 10" key="1">
    <citation type="journal article" date="2019" name="Int. J. Syst. Evol. Microbiol.">
        <title>The Global Catalogue of Microorganisms (GCM) 10K type strain sequencing project: providing services to taxonomists for standard genome sequencing and annotation.</title>
        <authorList>
            <consortium name="The Broad Institute Genomics Platform"/>
            <consortium name="The Broad Institute Genome Sequencing Center for Infectious Disease"/>
            <person name="Wu L."/>
            <person name="Ma J."/>
        </authorList>
    </citation>
    <scope>NUCLEOTIDE SEQUENCE [LARGE SCALE GENOMIC DNA]</scope>
    <source>
        <strain evidence="9 10">XZGYJ-43</strain>
    </source>
</reference>
<keyword evidence="3 5" id="KW-0436">Ligase</keyword>
<dbReference type="Gene3D" id="3.30.360.20">
    <property type="entry name" value="RNA 3'-terminal phosphate cyclase, insert domain"/>
    <property type="match status" value="1"/>
</dbReference>
<dbReference type="InterPro" id="IPR023797">
    <property type="entry name" value="RNA3'_phos_cyclase_dom"/>
</dbReference>
<dbReference type="InterPro" id="IPR036553">
    <property type="entry name" value="RPTC_insert"/>
</dbReference>
<evidence type="ECO:0000256" key="4">
    <source>
        <dbReference type="ARBA" id="ARBA00022741"/>
    </source>
</evidence>
<dbReference type="GO" id="GO:0006396">
    <property type="term" value="P:RNA processing"/>
    <property type="evidence" value="ECO:0007669"/>
    <property type="project" value="UniProtKB-UniRule"/>
</dbReference>
<evidence type="ECO:0000256" key="3">
    <source>
        <dbReference type="ARBA" id="ARBA00022598"/>
    </source>
</evidence>
<dbReference type="Gene3D" id="3.65.10.20">
    <property type="entry name" value="RNA 3'-terminal phosphate cyclase domain"/>
    <property type="match status" value="1"/>
</dbReference>
<dbReference type="EC" id="6.5.1.4" evidence="5 6"/>
<dbReference type="InterPro" id="IPR000228">
    <property type="entry name" value="RNA3'_term_phos_cyc"/>
</dbReference>
<dbReference type="InterPro" id="IPR013792">
    <property type="entry name" value="RNA3'P_cycl/enolpyr_Trfase_a/b"/>
</dbReference>
<evidence type="ECO:0000313" key="10">
    <source>
        <dbReference type="Proteomes" id="UP001596447"/>
    </source>
</evidence>
<comment type="caution">
    <text evidence="5">Lacks conserved residue(s) required for the propagation of feature annotation.</text>
</comment>
<comment type="similarity">
    <text evidence="1 5">Belongs to the RNA 3'-terminal cyclase family. Type 1 subfamily.</text>
</comment>
<comment type="catalytic activity">
    <reaction evidence="5">
        <text>a 3'-end 3'-phospho-ribonucleotide-RNA + ATP = a 3'-end 2',3'-cyclophospho-ribonucleotide-RNA + AMP + diphosphate</text>
        <dbReference type="Rhea" id="RHEA:23976"/>
        <dbReference type="Rhea" id="RHEA-COMP:10463"/>
        <dbReference type="Rhea" id="RHEA-COMP:10464"/>
        <dbReference type="ChEBI" id="CHEBI:30616"/>
        <dbReference type="ChEBI" id="CHEBI:33019"/>
        <dbReference type="ChEBI" id="CHEBI:83062"/>
        <dbReference type="ChEBI" id="CHEBI:83064"/>
        <dbReference type="ChEBI" id="CHEBI:456215"/>
        <dbReference type="EC" id="6.5.1.4"/>
    </reaction>
</comment>
<name>A0ABD5Z447_9EURY</name>